<dbReference type="STRING" id="37003.ENSKMAP00000014076"/>
<dbReference type="PANTHER" id="PTHR11505">
    <property type="entry name" value="L1 TRANSPOSABLE ELEMENT-RELATED"/>
    <property type="match status" value="1"/>
</dbReference>
<accession>A0A3Q3ACX0</accession>
<protein>
    <recommendedName>
        <fullName evidence="3">L1 transposable element RRM domain-containing protein</fullName>
    </recommendedName>
</protein>
<evidence type="ECO:0000256" key="1">
    <source>
        <dbReference type="ARBA" id="ARBA00061640"/>
    </source>
</evidence>
<name>A0A3Q3ACX0_KRYMA</name>
<dbReference type="Ensembl" id="ENSKMAT00000014286.1">
    <property type="protein sequence ID" value="ENSKMAP00000014076.1"/>
    <property type="gene ID" value="ENSKMAG00000010550.1"/>
</dbReference>
<evidence type="ECO:0000313" key="4">
    <source>
        <dbReference type="Ensembl" id="ENSKMAP00000014076.1"/>
    </source>
</evidence>
<comment type="similarity">
    <text evidence="1">Belongs to the transposase 22 family.</text>
</comment>
<dbReference type="InterPro" id="IPR004244">
    <property type="entry name" value="Transposase_22"/>
</dbReference>
<dbReference type="AlphaFoldDB" id="A0A3Q3ACX0"/>
<dbReference type="GeneTree" id="ENSGT00940000167395"/>
<feature type="domain" description="L1 transposable element RRM" evidence="3">
    <location>
        <begin position="198"/>
        <end position="288"/>
    </location>
</feature>
<evidence type="ECO:0000313" key="5">
    <source>
        <dbReference type="Proteomes" id="UP000264800"/>
    </source>
</evidence>
<sequence>MLKLLNVSVCMFSASSQSKSLLYFWWTDTFSSLITTDINTVYLCSAYIHLKSKTDVVRPFTPVCCWVRVRVRVSMTKPKNTKKDKGSGDDISDDQTKLACVGGASGSTSNPSATNKDILAAINKLSGAVDVRFIELNSSISNLRAALSDICDRVASTEATAESHGGRISELEKKYDGLAALCSQQQAKLEDLEARSHRQNIRIVGIPEKAENGKPLNFIIKLLPQLLGEDNFNRPIEVDRAHRSPTQAKDGKTRAIIVKLHYFQEKERVLRLAREKGSLQYDGRPVFIFPDLTSTVMKKRQAFQVIREKCRSNGIRYGFRLSSCRPREQYIASSLRTGLLSRTRIKLTTALQPSTLMSINRREIWMLKKWRGFSVI</sequence>
<dbReference type="FunFam" id="3.30.70.1820:FF:000002">
    <property type="entry name" value="LINE-1 retrotransposable element ORF1 protein"/>
    <property type="match status" value="1"/>
</dbReference>
<feature type="coiled-coil region" evidence="2">
    <location>
        <begin position="168"/>
        <end position="195"/>
    </location>
</feature>
<evidence type="ECO:0000259" key="3">
    <source>
        <dbReference type="Pfam" id="PF02994"/>
    </source>
</evidence>
<dbReference type="Proteomes" id="UP000264800">
    <property type="component" value="Unplaced"/>
</dbReference>
<reference evidence="4" key="1">
    <citation type="submission" date="2025-08" db="UniProtKB">
        <authorList>
            <consortium name="Ensembl"/>
        </authorList>
    </citation>
    <scope>IDENTIFICATION</scope>
</reference>
<keyword evidence="2" id="KW-0175">Coiled coil</keyword>
<proteinExistence type="inferred from homology"/>
<reference evidence="4" key="2">
    <citation type="submission" date="2025-09" db="UniProtKB">
        <authorList>
            <consortium name="Ensembl"/>
        </authorList>
    </citation>
    <scope>IDENTIFICATION</scope>
</reference>
<dbReference type="Gene3D" id="3.30.70.1820">
    <property type="entry name" value="L1 transposable element, RRM domain"/>
    <property type="match status" value="1"/>
</dbReference>
<dbReference type="InterPro" id="IPR043636">
    <property type="entry name" value="L1_RRM_dom"/>
</dbReference>
<evidence type="ECO:0000256" key="2">
    <source>
        <dbReference type="SAM" id="Coils"/>
    </source>
</evidence>
<dbReference type="OMA" id="STWHIIV"/>
<dbReference type="Pfam" id="PF02994">
    <property type="entry name" value="Transposase_22"/>
    <property type="match status" value="1"/>
</dbReference>
<organism evidence="4 5">
    <name type="scientific">Kryptolebias marmoratus</name>
    <name type="common">Mangrove killifish</name>
    <name type="synonym">Rivulus marmoratus</name>
    <dbReference type="NCBI Taxonomy" id="37003"/>
    <lineage>
        <taxon>Eukaryota</taxon>
        <taxon>Metazoa</taxon>
        <taxon>Chordata</taxon>
        <taxon>Craniata</taxon>
        <taxon>Vertebrata</taxon>
        <taxon>Euteleostomi</taxon>
        <taxon>Actinopterygii</taxon>
        <taxon>Neopterygii</taxon>
        <taxon>Teleostei</taxon>
        <taxon>Neoteleostei</taxon>
        <taxon>Acanthomorphata</taxon>
        <taxon>Ovalentaria</taxon>
        <taxon>Atherinomorphae</taxon>
        <taxon>Cyprinodontiformes</taxon>
        <taxon>Rivulidae</taxon>
        <taxon>Kryptolebias</taxon>
    </lineage>
</organism>
<keyword evidence="5" id="KW-1185">Reference proteome</keyword>